<dbReference type="InterPro" id="IPR038765">
    <property type="entry name" value="Papain-like_cys_pep_sf"/>
</dbReference>
<dbReference type="SUPFAM" id="SSF54001">
    <property type="entry name" value="Cysteine proteinases"/>
    <property type="match status" value="1"/>
</dbReference>
<dbReference type="Pfam" id="PF03051">
    <property type="entry name" value="Peptidase_C1_2"/>
    <property type="match status" value="1"/>
</dbReference>
<dbReference type="Gene3D" id="3.90.70.10">
    <property type="entry name" value="Cysteine proteinases"/>
    <property type="match status" value="1"/>
</dbReference>
<dbReference type="PANTHER" id="PTHR10363:SF2">
    <property type="entry name" value="BLEOMYCIN HYDROLASE"/>
    <property type="match status" value="1"/>
</dbReference>
<dbReference type="GO" id="GO:0009636">
    <property type="term" value="P:response to toxic substance"/>
    <property type="evidence" value="ECO:0007669"/>
    <property type="project" value="TreeGrafter"/>
</dbReference>
<keyword evidence="3" id="KW-0788">Thiol protease</keyword>
<gene>
    <name evidence="4" type="ORF">NEOLI_001802</name>
</gene>
<dbReference type="InterPro" id="IPR004134">
    <property type="entry name" value="Peptidase_C1B"/>
</dbReference>
<keyword evidence="2" id="KW-0378">Hydrolase</keyword>
<comment type="caution">
    <text evidence="4">The sequence shown here is derived from an EMBL/GenBank/DDBJ whole genome shotgun (WGS) entry which is preliminary data.</text>
</comment>
<dbReference type="OrthoDB" id="2666448at2759"/>
<reference evidence="4 5" key="1">
    <citation type="submission" date="2016-04" db="EMBL/GenBank/DDBJ databases">
        <title>Evolutionary innovation and constraint leading to complex multicellularity in the Ascomycota.</title>
        <authorList>
            <person name="Cisse O."/>
            <person name="Nguyen A."/>
            <person name="Hewitt D.A."/>
            <person name="Jedd G."/>
            <person name="Stajich J.E."/>
        </authorList>
    </citation>
    <scope>NUCLEOTIDE SEQUENCE [LARGE SCALE GENOMIC DNA]</scope>
    <source>
        <strain evidence="4 5">DAH-3</strain>
    </source>
</reference>
<dbReference type="GO" id="GO:0005737">
    <property type="term" value="C:cytoplasm"/>
    <property type="evidence" value="ECO:0007669"/>
    <property type="project" value="TreeGrafter"/>
</dbReference>
<protein>
    <submittedName>
        <fullName evidence="4">Cysteine proteinase 1, mitochondrial</fullName>
    </submittedName>
</protein>
<evidence type="ECO:0000313" key="5">
    <source>
        <dbReference type="Proteomes" id="UP000186594"/>
    </source>
</evidence>
<dbReference type="GO" id="GO:0070005">
    <property type="term" value="F:cysteine-type aminopeptidase activity"/>
    <property type="evidence" value="ECO:0007669"/>
    <property type="project" value="InterPro"/>
</dbReference>
<dbReference type="GO" id="GO:0043418">
    <property type="term" value="P:homocysteine catabolic process"/>
    <property type="evidence" value="ECO:0007669"/>
    <property type="project" value="TreeGrafter"/>
</dbReference>
<name>A0A1U7LH58_NEOID</name>
<keyword evidence="5" id="KW-1185">Reference proteome</keyword>
<dbReference type="Proteomes" id="UP000186594">
    <property type="component" value="Unassembled WGS sequence"/>
</dbReference>
<evidence type="ECO:0000256" key="3">
    <source>
        <dbReference type="ARBA" id="ARBA00022807"/>
    </source>
</evidence>
<evidence type="ECO:0000313" key="4">
    <source>
        <dbReference type="EMBL" id="OLL21990.1"/>
    </source>
</evidence>
<evidence type="ECO:0000256" key="1">
    <source>
        <dbReference type="ARBA" id="ARBA00022670"/>
    </source>
</evidence>
<accession>A0A1U7LH58</accession>
<keyword evidence="1" id="KW-0645">Protease</keyword>
<organism evidence="4 5">
    <name type="scientific">Neolecta irregularis (strain DAH-3)</name>
    <dbReference type="NCBI Taxonomy" id="1198029"/>
    <lineage>
        <taxon>Eukaryota</taxon>
        <taxon>Fungi</taxon>
        <taxon>Dikarya</taxon>
        <taxon>Ascomycota</taxon>
        <taxon>Taphrinomycotina</taxon>
        <taxon>Neolectales</taxon>
        <taxon>Neolectaceae</taxon>
        <taxon>Neolecta</taxon>
    </lineage>
</organism>
<dbReference type="AlphaFoldDB" id="A0A1U7LH58"/>
<dbReference type="PANTHER" id="PTHR10363">
    <property type="entry name" value="BLEOMYCIN HYDROLASE"/>
    <property type="match status" value="1"/>
</dbReference>
<dbReference type="GO" id="GO:0006508">
    <property type="term" value="P:proteolysis"/>
    <property type="evidence" value="ECO:0007669"/>
    <property type="project" value="UniProtKB-KW"/>
</dbReference>
<sequence>MTNVIRIDLMRKFELKTFQFSQSYLFFWDKFEKANCKEIVVGNLLTVDFLESMIELADRDLDDRVVQHLLKDPVSDGGQYDMLNNLLNKYGLLPQYLYPDSFNASMSGMINRLVTSKLREFTIILRVVAANERAAEKSKMVQEIYGILVTALGRPPKPQEEFTWEYVDKDEVFHSVKTNALDFYKMSGYDINDQLSLMNDPRHEYGKKYTIDRLGNVRGGRVWNGIFELTGSV</sequence>
<proteinExistence type="predicted"/>
<dbReference type="EMBL" id="LXFE01004042">
    <property type="protein sequence ID" value="OLL21990.1"/>
    <property type="molecule type" value="Genomic_DNA"/>
</dbReference>
<evidence type="ECO:0000256" key="2">
    <source>
        <dbReference type="ARBA" id="ARBA00022801"/>
    </source>
</evidence>